<dbReference type="Proteomes" id="UP001303473">
    <property type="component" value="Unassembled WGS sequence"/>
</dbReference>
<evidence type="ECO:0000313" key="1">
    <source>
        <dbReference type="EMBL" id="KAK3934889.1"/>
    </source>
</evidence>
<proteinExistence type="predicted"/>
<dbReference type="AlphaFoldDB" id="A0AAN6MXQ8"/>
<organism evidence="1 2">
    <name type="scientific">Diplogelasinospora grovesii</name>
    <dbReference type="NCBI Taxonomy" id="303347"/>
    <lineage>
        <taxon>Eukaryota</taxon>
        <taxon>Fungi</taxon>
        <taxon>Dikarya</taxon>
        <taxon>Ascomycota</taxon>
        <taxon>Pezizomycotina</taxon>
        <taxon>Sordariomycetes</taxon>
        <taxon>Sordariomycetidae</taxon>
        <taxon>Sordariales</taxon>
        <taxon>Diplogelasinosporaceae</taxon>
        <taxon>Diplogelasinospora</taxon>
    </lineage>
</organism>
<gene>
    <name evidence="1" type="ORF">QBC46DRAFT_398754</name>
</gene>
<protein>
    <submittedName>
        <fullName evidence="1">Uncharacterized protein</fullName>
    </submittedName>
</protein>
<keyword evidence="2" id="KW-1185">Reference proteome</keyword>
<comment type="caution">
    <text evidence="1">The sequence shown here is derived from an EMBL/GenBank/DDBJ whole genome shotgun (WGS) entry which is preliminary data.</text>
</comment>
<accession>A0AAN6MXQ8</accession>
<sequence length="72" mass="8377">MYSLFKLRQTNLRSRQAVDSLKQYQMVVSYGLNLLCVLRTRLTISVSLFDFYYALYTKAYTLCGNSADLYPS</sequence>
<evidence type="ECO:0000313" key="2">
    <source>
        <dbReference type="Proteomes" id="UP001303473"/>
    </source>
</evidence>
<reference evidence="2" key="1">
    <citation type="journal article" date="2023" name="Mol. Phylogenet. Evol.">
        <title>Genome-scale phylogeny and comparative genomics of the fungal order Sordariales.</title>
        <authorList>
            <person name="Hensen N."/>
            <person name="Bonometti L."/>
            <person name="Westerberg I."/>
            <person name="Brannstrom I.O."/>
            <person name="Guillou S."/>
            <person name="Cros-Aarteil S."/>
            <person name="Calhoun S."/>
            <person name="Haridas S."/>
            <person name="Kuo A."/>
            <person name="Mondo S."/>
            <person name="Pangilinan J."/>
            <person name="Riley R."/>
            <person name="LaButti K."/>
            <person name="Andreopoulos B."/>
            <person name="Lipzen A."/>
            <person name="Chen C."/>
            <person name="Yan M."/>
            <person name="Daum C."/>
            <person name="Ng V."/>
            <person name="Clum A."/>
            <person name="Steindorff A."/>
            <person name="Ohm R.A."/>
            <person name="Martin F."/>
            <person name="Silar P."/>
            <person name="Natvig D.O."/>
            <person name="Lalanne C."/>
            <person name="Gautier V."/>
            <person name="Ament-Velasquez S.L."/>
            <person name="Kruys A."/>
            <person name="Hutchinson M.I."/>
            <person name="Powell A.J."/>
            <person name="Barry K."/>
            <person name="Miller A.N."/>
            <person name="Grigoriev I.V."/>
            <person name="Debuchy R."/>
            <person name="Gladieux P."/>
            <person name="Hiltunen Thoren M."/>
            <person name="Johannesson H."/>
        </authorList>
    </citation>
    <scope>NUCLEOTIDE SEQUENCE [LARGE SCALE GENOMIC DNA]</scope>
    <source>
        <strain evidence="2">CBS 340.73</strain>
    </source>
</reference>
<name>A0AAN6MXQ8_9PEZI</name>
<dbReference type="EMBL" id="MU853954">
    <property type="protein sequence ID" value="KAK3934889.1"/>
    <property type="molecule type" value="Genomic_DNA"/>
</dbReference>